<comment type="caution">
    <text evidence="1">The sequence shown here is derived from an EMBL/GenBank/DDBJ whole genome shotgun (WGS) entry which is preliminary data.</text>
</comment>
<keyword evidence="2" id="KW-1185">Reference proteome</keyword>
<dbReference type="AlphaFoldDB" id="A0A5B7FPF1"/>
<reference evidence="1 2" key="1">
    <citation type="submission" date="2019-05" db="EMBL/GenBank/DDBJ databases">
        <title>Another draft genome of Portunus trituberculatus and its Hox gene families provides insights of decapod evolution.</title>
        <authorList>
            <person name="Jeong J.-H."/>
            <person name="Song I."/>
            <person name="Kim S."/>
            <person name="Choi T."/>
            <person name="Kim D."/>
            <person name="Ryu S."/>
            <person name="Kim W."/>
        </authorList>
    </citation>
    <scope>NUCLEOTIDE SEQUENCE [LARGE SCALE GENOMIC DNA]</scope>
    <source>
        <tissue evidence="1">Muscle</tissue>
    </source>
</reference>
<sequence>MRNCSNMVLLTSFGSTLHDRVHICPINLRCFSYYGYGHDKGSCKEASQCGNCSALDSYSLEHCNAAAYCFHCRYAHQVRSRQCSRYRLEQDILQLANSQFISFGRVRRELLYHEKDGTGATSYASLAARSSVESADKKTSVTSRSVGAGGPVRLANRFALLSDDSLSHL</sequence>
<evidence type="ECO:0000313" key="2">
    <source>
        <dbReference type="Proteomes" id="UP000324222"/>
    </source>
</evidence>
<accession>A0A5B7FPF1</accession>
<name>A0A5B7FPF1_PORTR</name>
<proteinExistence type="predicted"/>
<dbReference type="Proteomes" id="UP000324222">
    <property type="component" value="Unassembled WGS sequence"/>
</dbReference>
<organism evidence="1 2">
    <name type="scientific">Portunus trituberculatus</name>
    <name type="common">Swimming crab</name>
    <name type="synonym">Neptunus trituberculatus</name>
    <dbReference type="NCBI Taxonomy" id="210409"/>
    <lineage>
        <taxon>Eukaryota</taxon>
        <taxon>Metazoa</taxon>
        <taxon>Ecdysozoa</taxon>
        <taxon>Arthropoda</taxon>
        <taxon>Crustacea</taxon>
        <taxon>Multicrustacea</taxon>
        <taxon>Malacostraca</taxon>
        <taxon>Eumalacostraca</taxon>
        <taxon>Eucarida</taxon>
        <taxon>Decapoda</taxon>
        <taxon>Pleocyemata</taxon>
        <taxon>Brachyura</taxon>
        <taxon>Eubrachyura</taxon>
        <taxon>Portunoidea</taxon>
        <taxon>Portunidae</taxon>
        <taxon>Portuninae</taxon>
        <taxon>Portunus</taxon>
    </lineage>
</organism>
<gene>
    <name evidence="1" type="ORF">E2C01_039958</name>
</gene>
<dbReference type="EMBL" id="VSRR010007115">
    <property type="protein sequence ID" value="MPC46244.1"/>
    <property type="molecule type" value="Genomic_DNA"/>
</dbReference>
<protein>
    <submittedName>
        <fullName evidence="1">Uncharacterized protein</fullName>
    </submittedName>
</protein>
<evidence type="ECO:0000313" key="1">
    <source>
        <dbReference type="EMBL" id="MPC46244.1"/>
    </source>
</evidence>